<dbReference type="Proteomes" id="UP000095280">
    <property type="component" value="Unplaced"/>
</dbReference>
<evidence type="ECO:0000256" key="2">
    <source>
        <dbReference type="SAM" id="SignalP"/>
    </source>
</evidence>
<evidence type="ECO:0000256" key="1">
    <source>
        <dbReference type="SAM" id="MobiDB-lite"/>
    </source>
</evidence>
<evidence type="ECO:0000313" key="3">
    <source>
        <dbReference type="Proteomes" id="UP000095280"/>
    </source>
</evidence>
<keyword evidence="3" id="KW-1185">Reference proteome</keyword>
<dbReference type="AlphaFoldDB" id="A0A1I8FFU2"/>
<feature type="compositionally biased region" description="Low complexity" evidence="1">
    <location>
        <begin position="118"/>
        <end position="135"/>
    </location>
</feature>
<evidence type="ECO:0000313" key="4">
    <source>
        <dbReference type="WBParaSite" id="maker-unitig_33240-snap-gene-0.1-mRNA-1"/>
    </source>
</evidence>
<keyword evidence="2" id="KW-0732">Signal</keyword>
<feature type="chain" id="PRO_5009318696" evidence="2">
    <location>
        <begin position="23"/>
        <end position="196"/>
    </location>
</feature>
<proteinExistence type="predicted"/>
<sequence length="196" mass="21509">MTARFLELWPALLTKALIKVAALDYGGGSGTQEFGDFSPIHCLTGWLPQTIAVRRREFAAAATAAAAARGSRLRLVLQRQQTSAAPAGLSGRWRRQERTTRGPRPLLPAEPPGTAHQASGSAAEASAAAPAETPAWQLIRPRPRRRPTVPLSDLPRRSGSDNDSDDGERAEAPRMMQRRLRQFEPLEIESPFFDYM</sequence>
<reference evidence="4" key="1">
    <citation type="submission" date="2016-11" db="UniProtKB">
        <authorList>
            <consortium name="WormBaseParasite"/>
        </authorList>
    </citation>
    <scope>IDENTIFICATION</scope>
</reference>
<accession>A0A1I8FFU2</accession>
<dbReference type="InterPro" id="IPR053033">
    <property type="entry name" value="Androglobin-like"/>
</dbReference>
<dbReference type="PANTHER" id="PTHR46298:SF1">
    <property type="entry name" value="ANDROGLOBIN"/>
    <property type="match status" value="1"/>
</dbReference>
<feature type="region of interest" description="Disordered" evidence="1">
    <location>
        <begin position="79"/>
        <end position="183"/>
    </location>
</feature>
<feature type="signal peptide" evidence="2">
    <location>
        <begin position="1"/>
        <end position="22"/>
    </location>
</feature>
<dbReference type="WBParaSite" id="maker-unitig_33240-snap-gene-0.1-mRNA-1">
    <property type="protein sequence ID" value="maker-unitig_33240-snap-gene-0.1-mRNA-1"/>
    <property type="gene ID" value="maker-unitig_33240-snap-gene-0.1"/>
</dbReference>
<name>A0A1I8FFU2_9PLAT</name>
<protein>
    <submittedName>
        <fullName evidence="4">Uncharacterized protein</fullName>
    </submittedName>
</protein>
<organism evidence="3 4">
    <name type="scientific">Macrostomum lignano</name>
    <dbReference type="NCBI Taxonomy" id="282301"/>
    <lineage>
        <taxon>Eukaryota</taxon>
        <taxon>Metazoa</taxon>
        <taxon>Spiralia</taxon>
        <taxon>Lophotrochozoa</taxon>
        <taxon>Platyhelminthes</taxon>
        <taxon>Rhabditophora</taxon>
        <taxon>Macrostomorpha</taxon>
        <taxon>Macrostomida</taxon>
        <taxon>Macrostomidae</taxon>
        <taxon>Macrostomum</taxon>
    </lineage>
</organism>
<dbReference type="PANTHER" id="PTHR46298">
    <property type="entry name" value="ANDROGLOBIN"/>
    <property type="match status" value="1"/>
</dbReference>